<feature type="region of interest" description="Disordered" evidence="1">
    <location>
        <begin position="116"/>
        <end position="150"/>
    </location>
</feature>
<reference evidence="2 3" key="1">
    <citation type="submission" date="2020-08" db="EMBL/GenBank/DDBJ databases">
        <title>Sequencing the genomes of 1000 actinobacteria strains.</title>
        <authorList>
            <person name="Klenk H.-P."/>
        </authorList>
    </citation>
    <scope>NUCLEOTIDE SEQUENCE [LARGE SCALE GENOMIC DNA]</scope>
    <source>
        <strain evidence="2 3">DSM 45584</strain>
    </source>
</reference>
<sequence>MPNRPTSARDLPLGSGLAGSKGALMCPDEPHAQHASTDGGEHEPGNVAKLPHLDDSAGVTVPTEPQPRGNASASARKTRRRGNARRTGQNLVVRGVRRDPPDIHKLAQVVASLAAEMLEDETDNEQPAPADTHASDSATTDDQRKHRRAA</sequence>
<evidence type="ECO:0000313" key="2">
    <source>
        <dbReference type="EMBL" id="MBB5153664.1"/>
    </source>
</evidence>
<feature type="region of interest" description="Disordered" evidence="1">
    <location>
        <begin position="1"/>
        <end position="101"/>
    </location>
</feature>
<evidence type="ECO:0000256" key="1">
    <source>
        <dbReference type="SAM" id="MobiDB-lite"/>
    </source>
</evidence>
<keyword evidence="3" id="KW-1185">Reference proteome</keyword>
<comment type="caution">
    <text evidence="2">The sequence shown here is derived from an EMBL/GenBank/DDBJ whole genome shotgun (WGS) entry which is preliminary data.</text>
</comment>
<feature type="compositionally biased region" description="Low complexity" evidence="1">
    <location>
        <begin position="11"/>
        <end position="24"/>
    </location>
</feature>
<dbReference type="AlphaFoldDB" id="A0A840Q028"/>
<organism evidence="2 3">
    <name type="scientific">Saccharopolyspora phatthalungensis</name>
    <dbReference type="NCBI Taxonomy" id="664693"/>
    <lineage>
        <taxon>Bacteria</taxon>
        <taxon>Bacillati</taxon>
        <taxon>Actinomycetota</taxon>
        <taxon>Actinomycetes</taxon>
        <taxon>Pseudonocardiales</taxon>
        <taxon>Pseudonocardiaceae</taxon>
        <taxon>Saccharopolyspora</taxon>
    </lineage>
</organism>
<accession>A0A840Q028</accession>
<feature type="compositionally biased region" description="Low complexity" evidence="1">
    <location>
        <begin position="127"/>
        <end position="140"/>
    </location>
</feature>
<dbReference type="EMBL" id="JACHIW010000001">
    <property type="protein sequence ID" value="MBB5153664.1"/>
    <property type="molecule type" value="Genomic_DNA"/>
</dbReference>
<dbReference type="Proteomes" id="UP000584374">
    <property type="component" value="Unassembled WGS sequence"/>
</dbReference>
<gene>
    <name evidence="2" type="ORF">BJ970_001198</name>
</gene>
<name>A0A840Q028_9PSEU</name>
<evidence type="ECO:0000313" key="3">
    <source>
        <dbReference type="Proteomes" id="UP000584374"/>
    </source>
</evidence>
<protein>
    <submittedName>
        <fullName evidence="2">Uncharacterized protein</fullName>
    </submittedName>
</protein>
<proteinExistence type="predicted"/>